<evidence type="ECO:0008006" key="2">
    <source>
        <dbReference type="Google" id="ProtNLM"/>
    </source>
</evidence>
<evidence type="ECO:0000313" key="1">
    <source>
        <dbReference type="EMBL" id="CAA9417350.1"/>
    </source>
</evidence>
<dbReference type="AlphaFoldDB" id="A0A6J4PN38"/>
<dbReference type="InterPro" id="IPR018691">
    <property type="entry name" value="DUF2188"/>
</dbReference>
<dbReference type="Pfam" id="PF09954">
    <property type="entry name" value="DUF2188"/>
    <property type="match status" value="1"/>
</dbReference>
<accession>A0A6J4PN38</accession>
<name>A0A6J4PN38_9ACTN</name>
<organism evidence="1">
    <name type="scientific">uncultured Propionibacteriaceae bacterium</name>
    <dbReference type="NCBI Taxonomy" id="257457"/>
    <lineage>
        <taxon>Bacteria</taxon>
        <taxon>Bacillati</taxon>
        <taxon>Actinomycetota</taxon>
        <taxon>Actinomycetes</taxon>
        <taxon>Propionibacteriales</taxon>
        <taxon>Propionibacteriaceae</taxon>
        <taxon>environmental samples</taxon>
    </lineage>
</organism>
<reference evidence="1" key="1">
    <citation type="submission" date="2020-02" db="EMBL/GenBank/DDBJ databases">
        <authorList>
            <person name="Meier V. D."/>
        </authorList>
    </citation>
    <scope>NUCLEOTIDE SEQUENCE</scope>
    <source>
        <strain evidence="1">AVDCRST_MAG75</strain>
    </source>
</reference>
<protein>
    <recommendedName>
        <fullName evidence="2">DUF2188 domain-containing protein</fullName>
    </recommendedName>
</protein>
<dbReference type="EMBL" id="CADCUO010000231">
    <property type="protein sequence ID" value="CAA9417350.1"/>
    <property type="molecule type" value="Genomic_DNA"/>
</dbReference>
<gene>
    <name evidence="1" type="ORF">AVDCRST_MAG75-3197</name>
</gene>
<sequence>MNDGDIETYHAGGLWHNRVMGCSGVLSSHEIKAEARLAGRDYAVERGVEHVIRYLSGRVEAVNDYRPEESGIRV</sequence>
<proteinExistence type="predicted"/>